<dbReference type="AlphaFoldDB" id="A0A4Y7JTQ6"/>
<dbReference type="Proteomes" id="UP000316621">
    <property type="component" value="Chromosome 5"/>
</dbReference>
<accession>A0A4Y7JTQ6</accession>
<proteinExistence type="predicted"/>
<protein>
    <submittedName>
        <fullName evidence="1">Uncharacterized protein</fullName>
    </submittedName>
</protein>
<organism evidence="1 2">
    <name type="scientific">Papaver somniferum</name>
    <name type="common">Opium poppy</name>
    <dbReference type="NCBI Taxonomy" id="3469"/>
    <lineage>
        <taxon>Eukaryota</taxon>
        <taxon>Viridiplantae</taxon>
        <taxon>Streptophyta</taxon>
        <taxon>Embryophyta</taxon>
        <taxon>Tracheophyta</taxon>
        <taxon>Spermatophyta</taxon>
        <taxon>Magnoliopsida</taxon>
        <taxon>Ranunculales</taxon>
        <taxon>Papaveraceae</taxon>
        <taxon>Papaveroideae</taxon>
        <taxon>Papaver</taxon>
    </lineage>
</organism>
<keyword evidence="2" id="KW-1185">Reference proteome</keyword>
<dbReference type="EMBL" id="CM010719">
    <property type="protein sequence ID" value="RZC63432.1"/>
    <property type="molecule type" value="Genomic_DNA"/>
</dbReference>
<dbReference type="Gramene" id="RZC63432">
    <property type="protein sequence ID" value="RZC63432"/>
    <property type="gene ID" value="C5167_025186"/>
</dbReference>
<gene>
    <name evidence="1" type="ORF">C5167_025186</name>
</gene>
<sequence length="63" mass="7243">MGPYESSTVDQKLLLLLLKGLYIAQRHSWAARIITWYSGAVNCESWIPRNLQMLELGSHIRTI</sequence>
<name>A0A4Y7JTQ6_PAPSO</name>
<evidence type="ECO:0000313" key="2">
    <source>
        <dbReference type="Proteomes" id="UP000316621"/>
    </source>
</evidence>
<evidence type="ECO:0000313" key="1">
    <source>
        <dbReference type="EMBL" id="RZC63432.1"/>
    </source>
</evidence>
<reference evidence="1 2" key="1">
    <citation type="journal article" date="2018" name="Science">
        <title>The opium poppy genome and morphinan production.</title>
        <authorList>
            <person name="Guo L."/>
            <person name="Winzer T."/>
            <person name="Yang X."/>
            <person name="Li Y."/>
            <person name="Ning Z."/>
            <person name="He Z."/>
            <person name="Teodor R."/>
            <person name="Lu Y."/>
            <person name="Bowser T.A."/>
            <person name="Graham I.A."/>
            <person name="Ye K."/>
        </authorList>
    </citation>
    <scope>NUCLEOTIDE SEQUENCE [LARGE SCALE GENOMIC DNA]</scope>
    <source>
        <strain evidence="2">cv. HN1</strain>
        <tissue evidence="1">Leaves</tissue>
    </source>
</reference>